<evidence type="ECO:0000256" key="6">
    <source>
        <dbReference type="ARBA" id="ARBA00022989"/>
    </source>
</evidence>
<dbReference type="InterPro" id="IPR052017">
    <property type="entry name" value="TSUP"/>
</dbReference>
<keyword evidence="6 8" id="KW-1133">Transmembrane helix</keyword>
<evidence type="ECO:0000256" key="3">
    <source>
        <dbReference type="ARBA" id="ARBA00022448"/>
    </source>
</evidence>
<comment type="subcellular location">
    <subcellularLocation>
        <location evidence="1 8">Cell membrane</location>
        <topology evidence="1 8">Multi-pass membrane protein</topology>
    </subcellularLocation>
</comment>
<evidence type="ECO:0000313" key="10">
    <source>
        <dbReference type="Proteomes" id="UP000318717"/>
    </source>
</evidence>
<sequence>MTELGIFESSSLIAMLLIFVGAFVQTAIGFGLAIVAAPLLFQISIDYVPAPICLVALVVSLINAFKFRSNISIGGLKLALYGRIPGSLAGGAILLYVSASMLSLGLGLFVLLAVLVSALPFRLEPTPKRMFIAGFLSGFMGTSSSIGGPPMALLLQHQDANNLRGNLSAFFVFSSILSLIVLMAMGLFTMKHLLLTIPLIPAAILGYWVAMRSVNYLSKEWMRRISLVLCLVSGSSAIWQGLS</sequence>
<gene>
    <name evidence="9" type="ORF">VIN01S_09560</name>
</gene>
<comment type="caution">
    <text evidence="9">The sequence shown here is derived from an EMBL/GenBank/DDBJ whole genome shotgun (WGS) entry which is preliminary data.</text>
</comment>
<feature type="transmembrane region" description="Helical" evidence="8">
    <location>
        <begin position="193"/>
        <end position="210"/>
    </location>
</feature>
<feature type="transmembrane region" description="Helical" evidence="8">
    <location>
        <begin position="47"/>
        <end position="65"/>
    </location>
</feature>
<feature type="transmembrane region" description="Helical" evidence="8">
    <location>
        <begin position="167"/>
        <end position="187"/>
    </location>
</feature>
<dbReference type="PANTHER" id="PTHR30269">
    <property type="entry name" value="TRANSMEMBRANE PROTEIN YFCA"/>
    <property type="match status" value="1"/>
</dbReference>
<keyword evidence="7 8" id="KW-0472">Membrane</keyword>
<evidence type="ECO:0000256" key="5">
    <source>
        <dbReference type="ARBA" id="ARBA00022692"/>
    </source>
</evidence>
<dbReference type="Pfam" id="PF01925">
    <property type="entry name" value="TauE"/>
    <property type="match status" value="1"/>
</dbReference>
<proteinExistence type="inferred from homology"/>
<dbReference type="AlphaFoldDB" id="A0A4Y3HTS3"/>
<dbReference type="PANTHER" id="PTHR30269:SF37">
    <property type="entry name" value="MEMBRANE TRANSPORTER PROTEIN"/>
    <property type="match status" value="1"/>
</dbReference>
<keyword evidence="4 8" id="KW-1003">Cell membrane</keyword>
<organism evidence="9 10">
    <name type="scientific">Vibrio inusitatus NBRC 102082</name>
    <dbReference type="NCBI Taxonomy" id="1219070"/>
    <lineage>
        <taxon>Bacteria</taxon>
        <taxon>Pseudomonadati</taxon>
        <taxon>Pseudomonadota</taxon>
        <taxon>Gammaproteobacteria</taxon>
        <taxon>Vibrionales</taxon>
        <taxon>Vibrionaceae</taxon>
        <taxon>Vibrio</taxon>
    </lineage>
</organism>
<accession>A0A4Y3HTS3</accession>
<name>A0A4Y3HTS3_9VIBR</name>
<dbReference type="GO" id="GO:0005886">
    <property type="term" value="C:plasma membrane"/>
    <property type="evidence" value="ECO:0007669"/>
    <property type="project" value="UniProtKB-SubCell"/>
</dbReference>
<reference evidence="9 10" key="1">
    <citation type="submission" date="2019-06" db="EMBL/GenBank/DDBJ databases">
        <title>Whole genome shotgun sequence of Vibrio inusitatus NBRC 102082.</title>
        <authorList>
            <person name="Hosoyama A."/>
            <person name="Uohara A."/>
            <person name="Ohji S."/>
            <person name="Ichikawa N."/>
        </authorList>
    </citation>
    <scope>NUCLEOTIDE SEQUENCE [LARGE SCALE GENOMIC DNA]</scope>
    <source>
        <strain evidence="9 10">NBRC 102082</strain>
    </source>
</reference>
<feature type="transmembrane region" description="Helical" evidence="8">
    <location>
        <begin position="86"/>
        <end position="119"/>
    </location>
</feature>
<evidence type="ECO:0000256" key="8">
    <source>
        <dbReference type="RuleBase" id="RU363041"/>
    </source>
</evidence>
<evidence type="ECO:0000256" key="2">
    <source>
        <dbReference type="ARBA" id="ARBA00009142"/>
    </source>
</evidence>
<protein>
    <recommendedName>
        <fullName evidence="8">Probable membrane transporter protein</fullName>
    </recommendedName>
</protein>
<evidence type="ECO:0000256" key="4">
    <source>
        <dbReference type="ARBA" id="ARBA00022475"/>
    </source>
</evidence>
<evidence type="ECO:0000313" key="9">
    <source>
        <dbReference type="EMBL" id="GEA50152.1"/>
    </source>
</evidence>
<dbReference type="Proteomes" id="UP000318717">
    <property type="component" value="Unassembled WGS sequence"/>
</dbReference>
<keyword evidence="10" id="KW-1185">Reference proteome</keyword>
<feature type="transmembrane region" description="Helical" evidence="8">
    <location>
        <begin position="12"/>
        <end position="41"/>
    </location>
</feature>
<comment type="similarity">
    <text evidence="2 8">Belongs to the 4-toluene sulfonate uptake permease (TSUP) (TC 2.A.102) family.</text>
</comment>
<evidence type="ECO:0000256" key="7">
    <source>
        <dbReference type="ARBA" id="ARBA00023136"/>
    </source>
</evidence>
<keyword evidence="5 8" id="KW-0812">Transmembrane</keyword>
<dbReference type="InterPro" id="IPR002781">
    <property type="entry name" value="TM_pro_TauE-like"/>
</dbReference>
<evidence type="ECO:0000256" key="1">
    <source>
        <dbReference type="ARBA" id="ARBA00004651"/>
    </source>
</evidence>
<keyword evidence="3" id="KW-0813">Transport</keyword>
<dbReference type="EMBL" id="BJLF01000003">
    <property type="protein sequence ID" value="GEA50152.1"/>
    <property type="molecule type" value="Genomic_DNA"/>
</dbReference>
<feature type="transmembrane region" description="Helical" evidence="8">
    <location>
        <begin position="131"/>
        <end position="155"/>
    </location>
</feature>